<gene>
    <name evidence="2" type="ORF">K8U88_01280</name>
</gene>
<dbReference type="EMBL" id="DYXN01000017">
    <property type="protein sequence ID" value="HJE86194.1"/>
    <property type="molecule type" value="Genomic_DNA"/>
</dbReference>
<sequence length="96" mass="11369">MITDYQNCLDPKAVLLVYWVIMLSPYWFYCTVFLPMSGMKYFVKPILIYEGVESHLPIPDKYVSMITVESVEKDDPDIRVLNCKIEMKLFFEMNVK</sequence>
<proteinExistence type="predicted"/>
<dbReference type="AlphaFoldDB" id="A0A921EZR4"/>
<evidence type="ECO:0000256" key="1">
    <source>
        <dbReference type="SAM" id="Phobius"/>
    </source>
</evidence>
<reference evidence="2" key="2">
    <citation type="submission" date="2021-09" db="EMBL/GenBank/DDBJ databases">
        <authorList>
            <person name="Gilroy R."/>
        </authorList>
    </citation>
    <scope>NUCLEOTIDE SEQUENCE</scope>
    <source>
        <strain evidence="2">CHK173-2145</strain>
    </source>
</reference>
<organism evidence="2 3">
    <name type="scientific">Levilactobacillus hammesii</name>
    <dbReference type="NCBI Taxonomy" id="267633"/>
    <lineage>
        <taxon>Bacteria</taxon>
        <taxon>Bacillati</taxon>
        <taxon>Bacillota</taxon>
        <taxon>Bacilli</taxon>
        <taxon>Lactobacillales</taxon>
        <taxon>Lactobacillaceae</taxon>
        <taxon>Levilactobacillus</taxon>
    </lineage>
</organism>
<feature type="transmembrane region" description="Helical" evidence="1">
    <location>
        <begin position="15"/>
        <end position="34"/>
    </location>
</feature>
<evidence type="ECO:0000313" key="2">
    <source>
        <dbReference type="EMBL" id="HJE86194.1"/>
    </source>
</evidence>
<dbReference type="Proteomes" id="UP000721920">
    <property type="component" value="Unassembled WGS sequence"/>
</dbReference>
<protein>
    <submittedName>
        <fullName evidence="2">Uncharacterized protein</fullName>
    </submittedName>
</protein>
<keyword evidence="1" id="KW-0472">Membrane</keyword>
<keyword evidence="1" id="KW-1133">Transmembrane helix</keyword>
<keyword evidence="1" id="KW-0812">Transmembrane</keyword>
<name>A0A921EZR4_9LACO</name>
<evidence type="ECO:0000313" key="3">
    <source>
        <dbReference type="Proteomes" id="UP000721920"/>
    </source>
</evidence>
<reference evidence="2" key="1">
    <citation type="journal article" date="2021" name="PeerJ">
        <title>Extensive microbial diversity within the chicken gut microbiome revealed by metagenomics and culture.</title>
        <authorList>
            <person name="Gilroy R."/>
            <person name="Ravi A."/>
            <person name="Getino M."/>
            <person name="Pursley I."/>
            <person name="Horton D.L."/>
            <person name="Alikhan N.F."/>
            <person name="Baker D."/>
            <person name="Gharbi K."/>
            <person name="Hall N."/>
            <person name="Watson M."/>
            <person name="Adriaenssens E.M."/>
            <person name="Foster-Nyarko E."/>
            <person name="Jarju S."/>
            <person name="Secka A."/>
            <person name="Antonio M."/>
            <person name="Oren A."/>
            <person name="Chaudhuri R.R."/>
            <person name="La Ragione R."/>
            <person name="Hildebrand F."/>
            <person name="Pallen M.J."/>
        </authorList>
    </citation>
    <scope>NUCLEOTIDE SEQUENCE</scope>
    <source>
        <strain evidence="2">CHK173-2145</strain>
    </source>
</reference>
<accession>A0A921EZR4</accession>
<comment type="caution">
    <text evidence="2">The sequence shown here is derived from an EMBL/GenBank/DDBJ whole genome shotgun (WGS) entry which is preliminary data.</text>
</comment>